<sequence>MSIVTDLLAKPGVIAAGEYAYRGDRFSYRGALTEEHARMASIMCRATTMGVNMEGKMLEVFQPRSGLQPPRGWMVHGADYTVCVMANVFCMLDNARASINDIVGFMRQTVANAPSDLI</sequence>
<keyword evidence="2" id="KW-1185">Reference proteome</keyword>
<dbReference type="PIRSF" id="PIRSF006821">
    <property type="entry name" value="UCP006821"/>
    <property type="match status" value="1"/>
</dbReference>
<dbReference type="EMBL" id="SPMZ01000037">
    <property type="protein sequence ID" value="NMQ20058.1"/>
    <property type="molecule type" value="Genomic_DNA"/>
</dbReference>
<accession>A0ABX1TPM2</accession>
<dbReference type="InterPro" id="IPR018685">
    <property type="entry name" value="DUF2173"/>
</dbReference>
<reference evidence="1 2" key="1">
    <citation type="submission" date="2019-03" db="EMBL/GenBank/DDBJ databases">
        <title>Metabolic reconstructions from genomes of highly enriched 'Candidatus Accumulibacter' and 'Candidatus Competibacter' bioreactor populations.</title>
        <authorList>
            <person name="Annavajhala M.K."/>
            <person name="Welles L."/>
            <person name="Abbas B."/>
            <person name="Sorokin D."/>
            <person name="Park H."/>
            <person name="Van Loosdrecht M."/>
            <person name="Chandran K."/>
        </authorList>
    </citation>
    <scope>NUCLEOTIDE SEQUENCE [LARGE SCALE GENOMIC DNA]</scope>
    <source>
        <strain evidence="1 2">SBR_G</strain>
    </source>
</reference>
<protein>
    <submittedName>
        <fullName evidence="1">DUF2173 family protein</fullName>
    </submittedName>
</protein>
<dbReference type="RefSeq" id="WP_169249319.1">
    <property type="nucleotide sequence ID" value="NZ_SPMZ01000037.1"/>
</dbReference>
<dbReference type="Pfam" id="PF09941">
    <property type="entry name" value="DUF2173"/>
    <property type="match status" value="1"/>
</dbReference>
<gene>
    <name evidence="1" type="ORF">E4P82_13150</name>
</gene>
<evidence type="ECO:0000313" key="2">
    <source>
        <dbReference type="Proteomes" id="UP000760480"/>
    </source>
</evidence>
<name>A0ABX1TPM2_9GAMM</name>
<dbReference type="Proteomes" id="UP000760480">
    <property type="component" value="Unassembled WGS sequence"/>
</dbReference>
<comment type="caution">
    <text evidence="1">The sequence shown here is derived from an EMBL/GenBank/DDBJ whole genome shotgun (WGS) entry which is preliminary data.</text>
</comment>
<organism evidence="1 2">
    <name type="scientific">Candidatus Competibacter phosphatis</name>
    <dbReference type="NCBI Taxonomy" id="221280"/>
    <lineage>
        <taxon>Bacteria</taxon>
        <taxon>Pseudomonadati</taxon>
        <taxon>Pseudomonadota</taxon>
        <taxon>Gammaproteobacteria</taxon>
        <taxon>Candidatus Competibacteraceae</taxon>
        <taxon>Candidatus Competibacter</taxon>
    </lineage>
</organism>
<proteinExistence type="predicted"/>
<evidence type="ECO:0000313" key="1">
    <source>
        <dbReference type="EMBL" id="NMQ20058.1"/>
    </source>
</evidence>